<dbReference type="EC" id="4.1.2.4" evidence="3 7"/>
<sequence length="255" mass="26642">MTSDKDIAKRALSLLDLTSLNDTDSEETIRALCAKAVTPHGHVAAVCVWPRFVALAAELLKDKPVKIAAVSNFPDGGSDIDQAVHTSQQIIEAGGDEVDVVFPYRAFLRGDVDTAAQLVAACKKACGEYGRLKVILETGCMPDADSIRKASELSLANGADFIKTSTGKVPVSATPEAAKIMLETLRDTGSEAGFKPSGGIKDVATAGNYLALADKIMGEGWVNPDRFRFGASGVLTSLIAVLDGDDAPAPASSGY</sequence>
<dbReference type="OrthoDB" id="6579831at2"/>
<dbReference type="NCBIfam" id="TIGR00126">
    <property type="entry name" value="deoC"/>
    <property type="match status" value="1"/>
</dbReference>
<gene>
    <name evidence="8" type="ORF">DFP90_104136</name>
</gene>
<dbReference type="Pfam" id="PF01791">
    <property type="entry name" value="DeoC"/>
    <property type="match status" value="1"/>
</dbReference>
<evidence type="ECO:0000256" key="3">
    <source>
        <dbReference type="ARBA" id="ARBA00012515"/>
    </source>
</evidence>
<dbReference type="InterPro" id="IPR002915">
    <property type="entry name" value="DeoC/FbaB/LacD_aldolase"/>
</dbReference>
<dbReference type="PANTHER" id="PTHR10889">
    <property type="entry name" value="DEOXYRIBOSE-PHOSPHATE ALDOLASE"/>
    <property type="match status" value="1"/>
</dbReference>
<dbReference type="RefSeq" id="WP_115936659.1">
    <property type="nucleotide sequence ID" value="NZ_QRDW01000004.1"/>
</dbReference>
<dbReference type="AlphaFoldDB" id="A0A3D9HMZ8"/>
<proteinExistence type="inferred from homology"/>
<name>A0A3D9HMZ8_9PROT</name>
<protein>
    <recommendedName>
        <fullName evidence="3 7">Deoxyribose-phosphate aldolase</fullName>
        <ecNumber evidence="3 7">4.1.2.4</ecNumber>
    </recommendedName>
</protein>
<comment type="similarity">
    <text evidence="2">Belongs to the DeoC/FbaB aldolase family. DeoC type 2 subfamily.</text>
</comment>
<dbReference type="EMBL" id="QRDW01000004">
    <property type="protein sequence ID" value="RED50864.1"/>
    <property type="molecule type" value="Genomic_DNA"/>
</dbReference>
<evidence type="ECO:0000256" key="1">
    <source>
        <dbReference type="ARBA" id="ARBA00004816"/>
    </source>
</evidence>
<evidence type="ECO:0000256" key="7">
    <source>
        <dbReference type="NCBIfam" id="TIGR00126"/>
    </source>
</evidence>
<keyword evidence="5" id="KW-0704">Schiff base</keyword>
<dbReference type="Proteomes" id="UP000256845">
    <property type="component" value="Unassembled WGS sequence"/>
</dbReference>
<keyword evidence="4" id="KW-0456">Lyase</keyword>
<comment type="catalytic activity">
    <reaction evidence="6">
        <text>2-deoxy-D-ribose 5-phosphate = D-glyceraldehyde 3-phosphate + acetaldehyde</text>
        <dbReference type="Rhea" id="RHEA:12821"/>
        <dbReference type="ChEBI" id="CHEBI:15343"/>
        <dbReference type="ChEBI" id="CHEBI:59776"/>
        <dbReference type="ChEBI" id="CHEBI:62877"/>
        <dbReference type="EC" id="4.1.2.4"/>
    </reaction>
</comment>
<accession>A0A3D9HMZ8</accession>
<dbReference type="GO" id="GO:0004139">
    <property type="term" value="F:deoxyribose-phosphate aldolase activity"/>
    <property type="evidence" value="ECO:0007669"/>
    <property type="project" value="UniProtKB-UniRule"/>
</dbReference>
<dbReference type="InterPro" id="IPR013785">
    <property type="entry name" value="Aldolase_TIM"/>
</dbReference>
<comment type="caution">
    <text evidence="8">The sequence shown here is derived from an EMBL/GenBank/DDBJ whole genome shotgun (WGS) entry which is preliminary data.</text>
</comment>
<reference evidence="8 9" key="1">
    <citation type="submission" date="2018-07" db="EMBL/GenBank/DDBJ databases">
        <title>Genomic Encyclopedia of Type Strains, Phase III (KMG-III): the genomes of soil and plant-associated and newly described type strains.</title>
        <authorList>
            <person name="Whitman W."/>
        </authorList>
    </citation>
    <scope>NUCLEOTIDE SEQUENCE [LARGE SCALE GENOMIC DNA]</scope>
    <source>
        <strain evidence="8 9">CECT 8488</strain>
    </source>
</reference>
<dbReference type="Gene3D" id="3.20.20.70">
    <property type="entry name" value="Aldolase class I"/>
    <property type="match status" value="1"/>
</dbReference>
<dbReference type="GO" id="GO:0009264">
    <property type="term" value="P:deoxyribonucleotide catabolic process"/>
    <property type="evidence" value="ECO:0007669"/>
    <property type="project" value="UniProtKB-UniRule"/>
</dbReference>
<dbReference type="GO" id="GO:0005737">
    <property type="term" value="C:cytoplasm"/>
    <property type="evidence" value="ECO:0007669"/>
    <property type="project" value="InterPro"/>
</dbReference>
<evidence type="ECO:0000256" key="5">
    <source>
        <dbReference type="ARBA" id="ARBA00023270"/>
    </source>
</evidence>
<dbReference type="SUPFAM" id="SSF51569">
    <property type="entry name" value="Aldolase"/>
    <property type="match status" value="1"/>
</dbReference>
<dbReference type="PANTHER" id="PTHR10889:SF3">
    <property type="entry name" value="DEOXYRIBOSE-PHOSPHATE ALDOLASE"/>
    <property type="match status" value="1"/>
</dbReference>
<dbReference type="GO" id="GO:0016052">
    <property type="term" value="P:carbohydrate catabolic process"/>
    <property type="evidence" value="ECO:0007669"/>
    <property type="project" value="TreeGrafter"/>
</dbReference>
<dbReference type="InterPro" id="IPR011343">
    <property type="entry name" value="DeoC"/>
</dbReference>
<organism evidence="8 9">
    <name type="scientific">Aestuariispira insulae</name>
    <dbReference type="NCBI Taxonomy" id="1461337"/>
    <lineage>
        <taxon>Bacteria</taxon>
        <taxon>Pseudomonadati</taxon>
        <taxon>Pseudomonadota</taxon>
        <taxon>Alphaproteobacteria</taxon>
        <taxon>Rhodospirillales</taxon>
        <taxon>Kiloniellaceae</taxon>
        <taxon>Aestuariispira</taxon>
    </lineage>
</organism>
<evidence type="ECO:0000313" key="9">
    <source>
        <dbReference type="Proteomes" id="UP000256845"/>
    </source>
</evidence>
<comment type="pathway">
    <text evidence="1">Carbohydrate degradation; 2-deoxy-D-ribose 1-phosphate degradation; D-glyceraldehyde 3-phosphate and acetaldehyde from 2-deoxy-alpha-D-ribose 1-phosphate: step 2/2.</text>
</comment>
<evidence type="ECO:0000256" key="4">
    <source>
        <dbReference type="ARBA" id="ARBA00023239"/>
    </source>
</evidence>
<dbReference type="PIRSF" id="PIRSF001357">
    <property type="entry name" value="DeoC"/>
    <property type="match status" value="1"/>
</dbReference>
<evidence type="ECO:0000313" key="8">
    <source>
        <dbReference type="EMBL" id="RED50864.1"/>
    </source>
</evidence>
<keyword evidence="9" id="KW-1185">Reference proteome</keyword>
<evidence type="ECO:0000256" key="6">
    <source>
        <dbReference type="ARBA" id="ARBA00048791"/>
    </source>
</evidence>
<evidence type="ECO:0000256" key="2">
    <source>
        <dbReference type="ARBA" id="ARBA00009473"/>
    </source>
</evidence>
<dbReference type="CDD" id="cd00959">
    <property type="entry name" value="DeoC"/>
    <property type="match status" value="1"/>
</dbReference>
<dbReference type="SMART" id="SM01133">
    <property type="entry name" value="DeoC"/>
    <property type="match status" value="1"/>
</dbReference>